<dbReference type="Gene3D" id="3.30.565.10">
    <property type="entry name" value="Histidine kinase-like ATPase, C-terminal domain"/>
    <property type="match status" value="1"/>
</dbReference>
<organism evidence="14 15">
    <name type="scientific">Dyadobacter psychrophilus</name>
    <dbReference type="NCBI Taxonomy" id="651661"/>
    <lineage>
        <taxon>Bacteria</taxon>
        <taxon>Pseudomonadati</taxon>
        <taxon>Bacteroidota</taxon>
        <taxon>Cytophagia</taxon>
        <taxon>Cytophagales</taxon>
        <taxon>Spirosomataceae</taxon>
        <taxon>Dyadobacter</taxon>
    </lineage>
</organism>
<feature type="active site" evidence="6">
    <location>
        <position position="152"/>
    </location>
</feature>
<keyword evidence="7" id="KW-0175">Coiled coil</keyword>
<feature type="domain" description="PAS" evidence="10">
    <location>
        <begin position="864"/>
        <end position="933"/>
    </location>
</feature>
<dbReference type="InterPro" id="IPR035909">
    <property type="entry name" value="CheB_C"/>
</dbReference>
<evidence type="ECO:0000313" key="15">
    <source>
        <dbReference type="Proteomes" id="UP000190897"/>
    </source>
</evidence>
<dbReference type="InterPro" id="IPR000700">
    <property type="entry name" value="PAS-assoc_C"/>
</dbReference>
<feature type="domain" description="Histidine kinase" evidence="9">
    <location>
        <begin position="1285"/>
        <end position="1508"/>
    </location>
</feature>
<dbReference type="CDD" id="cd00082">
    <property type="entry name" value="HisKA"/>
    <property type="match status" value="1"/>
</dbReference>
<feature type="active site" evidence="6">
    <location>
        <position position="60"/>
    </location>
</feature>
<comment type="catalytic activity">
    <reaction evidence="1">
        <text>ATP + protein L-histidine = ADP + protein N-phospho-L-histidine.</text>
        <dbReference type="EC" id="2.7.13.3"/>
    </reaction>
</comment>
<gene>
    <name evidence="14" type="ORF">SAMN05660293_05242</name>
</gene>
<dbReference type="InterPro" id="IPR000780">
    <property type="entry name" value="CheR_MeTrfase"/>
</dbReference>
<dbReference type="PROSITE" id="PS50109">
    <property type="entry name" value="HIS_KIN"/>
    <property type="match status" value="1"/>
</dbReference>
<dbReference type="PRINTS" id="PR00996">
    <property type="entry name" value="CHERMTFRASE"/>
</dbReference>
<evidence type="ECO:0000313" key="14">
    <source>
        <dbReference type="EMBL" id="SKC18027.1"/>
    </source>
</evidence>
<dbReference type="PROSITE" id="PS50123">
    <property type="entry name" value="CHER"/>
    <property type="match status" value="1"/>
</dbReference>
<evidence type="ECO:0000256" key="8">
    <source>
        <dbReference type="SAM" id="MobiDB-lite"/>
    </source>
</evidence>
<dbReference type="SMART" id="SM00086">
    <property type="entry name" value="PAC"/>
    <property type="match status" value="1"/>
</dbReference>
<dbReference type="Pfam" id="PF01339">
    <property type="entry name" value="CheB_methylest"/>
    <property type="match status" value="1"/>
</dbReference>
<feature type="coiled-coil region" evidence="7">
    <location>
        <begin position="651"/>
        <end position="738"/>
    </location>
</feature>
<dbReference type="SMART" id="SM00387">
    <property type="entry name" value="HATPase_c"/>
    <property type="match status" value="1"/>
</dbReference>
<dbReference type="GO" id="GO:0000155">
    <property type="term" value="F:phosphorelay sensor kinase activity"/>
    <property type="evidence" value="ECO:0007669"/>
    <property type="project" value="InterPro"/>
</dbReference>
<dbReference type="Pfam" id="PF03705">
    <property type="entry name" value="CheR_N"/>
    <property type="match status" value="1"/>
</dbReference>
<dbReference type="Gene3D" id="1.10.287.130">
    <property type="match status" value="1"/>
</dbReference>
<comment type="catalytic activity">
    <reaction evidence="2">
        <text>L-glutamyl-[protein] + S-adenosyl-L-methionine = [protein]-L-glutamate 5-O-methyl ester + S-adenosyl-L-homocysteine</text>
        <dbReference type="Rhea" id="RHEA:24452"/>
        <dbReference type="Rhea" id="RHEA-COMP:10208"/>
        <dbReference type="Rhea" id="RHEA-COMP:10311"/>
        <dbReference type="ChEBI" id="CHEBI:29973"/>
        <dbReference type="ChEBI" id="CHEBI:57856"/>
        <dbReference type="ChEBI" id="CHEBI:59789"/>
        <dbReference type="ChEBI" id="CHEBI:82795"/>
        <dbReference type="EC" id="2.1.1.80"/>
    </reaction>
</comment>
<dbReference type="InterPro" id="IPR005467">
    <property type="entry name" value="His_kinase_dom"/>
</dbReference>
<dbReference type="PROSITE" id="PS50112">
    <property type="entry name" value="PAS"/>
    <property type="match status" value="1"/>
</dbReference>
<reference evidence="15" key="1">
    <citation type="submission" date="2017-02" db="EMBL/GenBank/DDBJ databases">
        <authorList>
            <person name="Varghese N."/>
            <person name="Submissions S."/>
        </authorList>
    </citation>
    <scope>NUCLEOTIDE SEQUENCE [LARGE SCALE GENOMIC DNA]</scope>
    <source>
        <strain evidence="15">DSM 22270</strain>
    </source>
</reference>
<evidence type="ECO:0000256" key="6">
    <source>
        <dbReference type="PROSITE-ProRule" id="PRU00050"/>
    </source>
</evidence>
<dbReference type="SMART" id="SM00091">
    <property type="entry name" value="PAS"/>
    <property type="match status" value="3"/>
</dbReference>
<keyword evidence="6" id="KW-0145">Chemotaxis</keyword>
<evidence type="ECO:0000259" key="12">
    <source>
        <dbReference type="PROSITE" id="PS50122"/>
    </source>
</evidence>
<dbReference type="RefSeq" id="WP_229208571.1">
    <property type="nucleotide sequence ID" value="NZ_FUZA01000010.1"/>
</dbReference>
<dbReference type="GO" id="GO:0000156">
    <property type="term" value="F:phosphorelay response regulator activity"/>
    <property type="evidence" value="ECO:0007669"/>
    <property type="project" value="InterPro"/>
</dbReference>
<dbReference type="EMBL" id="FUZA01000010">
    <property type="protein sequence ID" value="SKC18027.1"/>
    <property type="molecule type" value="Genomic_DNA"/>
</dbReference>
<evidence type="ECO:0000256" key="2">
    <source>
        <dbReference type="ARBA" id="ARBA00001541"/>
    </source>
</evidence>
<feature type="domain" description="PAC" evidence="11">
    <location>
        <begin position="936"/>
        <end position="988"/>
    </location>
</feature>
<dbReference type="NCBIfam" id="TIGR00229">
    <property type="entry name" value="sensory_box"/>
    <property type="match status" value="1"/>
</dbReference>
<dbReference type="SMART" id="SM00138">
    <property type="entry name" value="MeTrc"/>
    <property type="match status" value="1"/>
</dbReference>
<dbReference type="InterPro" id="IPR022642">
    <property type="entry name" value="CheR_C"/>
</dbReference>
<dbReference type="GO" id="GO:0032259">
    <property type="term" value="P:methylation"/>
    <property type="evidence" value="ECO:0007669"/>
    <property type="project" value="UniProtKB-KW"/>
</dbReference>
<dbReference type="Pfam" id="PF02518">
    <property type="entry name" value="HATPase_c"/>
    <property type="match status" value="1"/>
</dbReference>
<dbReference type="InterPro" id="IPR035965">
    <property type="entry name" value="PAS-like_dom_sf"/>
</dbReference>
<evidence type="ECO:0000256" key="3">
    <source>
        <dbReference type="ARBA" id="ARBA00022603"/>
    </source>
</evidence>
<dbReference type="Gene3D" id="3.40.50.150">
    <property type="entry name" value="Vaccinia Virus protein VP39"/>
    <property type="match status" value="1"/>
</dbReference>
<evidence type="ECO:0000256" key="1">
    <source>
        <dbReference type="ARBA" id="ARBA00000085"/>
    </source>
</evidence>
<dbReference type="PANTHER" id="PTHR24422:SF27">
    <property type="entry name" value="PROTEIN-GLUTAMATE O-METHYLTRANSFERASE"/>
    <property type="match status" value="1"/>
</dbReference>
<accession>A0A1T5HBF1</accession>
<dbReference type="SUPFAM" id="SSF55874">
    <property type="entry name" value="ATPase domain of HSP90 chaperone/DNA topoisomerase II/histidine kinase"/>
    <property type="match status" value="1"/>
</dbReference>
<evidence type="ECO:0000256" key="4">
    <source>
        <dbReference type="ARBA" id="ARBA00022679"/>
    </source>
</evidence>
<dbReference type="InterPro" id="IPR036804">
    <property type="entry name" value="CheR_N_sf"/>
</dbReference>
<evidence type="ECO:0000256" key="5">
    <source>
        <dbReference type="ARBA" id="ARBA00022691"/>
    </source>
</evidence>
<dbReference type="InterPro" id="IPR022641">
    <property type="entry name" value="CheR_N"/>
</dbReference>
<feature type="region of interest" description="Disordered" evidence="8">
    <location>
        <begin position="1"/>
        <end position="20"/>
    </location>
</feature>
<evidence type="ECO:0000259" key="11">
    <source>
        <dbReference type="PROSITE" id="PS50113"/>
    </source>
</evidence>
<dbReference type="Proteomes" id="UP000190897">
    <property type="component" value="Unassembled WGS sequence"/>
</dbReference>
<dbReference type="CDD" id="cd02440">
    <property type="entry name" value="AdoMet_MTases"/>
    <property type="match status" value="1"/>
</dbReference>
<dbReference type="Pfam" id="PF01739">
    <property type="entry name" value="CheR"/>
    <property type="match status" value="1"/>
</dbReference>
<dbReference type="Gene3D" id="3.30.450.20">
    <property type="entry name" value="PAS domain"/>
    <property type="match status" value="4"/>
</dbReference>
<evidence type="ECO:0000259" key="10">
    <source>
        <dbReference type="PROSITE" id="PS50112"/>
    </source>
</evidence>
<feature type="domain" description="CheB-type methylesterase" evidence="12">
    <location>
        <begin position="24"/>
        <end position="202"/>
    </location>
</feature>
<keyword evidence="5" id="KW-0949">S-adenosyl-L-methionine</keyword>
<dbReference type="GO" id="GO:0005737">
    <property type="term" value="C:cytoplasm"/>
    <property type="evidence" value="ECO:0007669"/>
    <property type="project" value="InterPro"/>
</dbReference>
<protein>
    <submittedName>
        <fullName evidence="14">Two-component system, chemotaxis family, CheB/CheR fusion protein</fullName>
    </submittedName>
</protein>
<evidence type="ECO:0000259" key="9">
    <source>
        <dbReference type="PROSITE" id="PS50109"/>
    </source>
</evidence>
<keyword evidence="3" id="KW-0489">Methyltransferase</keyword>
<dbReference type="PROSITE" id="PS50122">
    <property type="entry name" value="CHEB"/>
    <property type="match status" value="1"/>
</dbReference>
<dbReference type="PROSITE" id="PS50113">
    <property type="entry name" value="PAC"/>
    <property type="match status" value="1"/>
</dbReference>
<dbReference type="SUPFAM" id="SSF52738">
    <property type="entry name" value="Methylesterase CheB, C-terminal domain"/>
    <property type="match status" value="1"/>
</dbReference>
<dbReference type="InterPro" id="IPR050903">
    <property type="entry name" value="Bact_Chemotaxis_MeTrfase"/>
</dbReference>
<dbReference type="InterPro" id="IPR036890">
    <property type="entry name" value="HATPase_C_sf"/>
</dbReference>
<dbReference type="SMART" id="SM00388">
    <property type="entry name" value="HisKA"/>
    <property type="match status" value="1"/>
</dbReference>
<dbReference type="SUPFAM" id="SSF47757">
    <property type="entry name" value="Chemotaxis receptor methyltransferase CheR, N-terminal domain"/>
    <property type="match status" value="1"/>
</dbReference>
<dbReference type="InterPro" id="IPR000673">
    <property type="entry name" value="Sig_transdc_resp-reg_Me-estase"/>
</dbReference>
<feature type="domain" description="CheR-type methyltransferase" evidence="13">
    <location>
        <begin position="228"/>
        <end position="491"/>
    </location>
</feature>
<dbReference type="CDD" id="cd16434">
    <property type="entry name" value="CheB-CheR_fusion"/>
    <property type="match status" value="1"/>
</dbReference>
<dbReference type="CDD" id="cd00130">
    <property type="entry name" value="PAS"/>
    <property type="match status" value="1"/>
</dbReference>
<dbReference type="SUPFAM" id="SSF53335">
    <property type="entry name" value="S-adenosyl-L-methionine-dependent methyltransferases"/>
    <property type="match status" value="1"/>
</dbReference>
<dbReference type="Pfam" id="PF08447">
    <property type="entry name" value="PAS_3"/>
    <property type="match status" value="1"/>
</dbReference>
<dbReference type="InterPro" id="IPR000014">
    <property type="entry name" value="PAS"/>
</dbReference>
<evidence type="ECO:0000259" key="13">
    <source>
        <dbReference type="PROSITE" id="PS50123"/>
    </source>
</evidence>
<dbReference type="InterPro" id="IPR036097">
    <property type="entry name" value="HisK_dim/P_sf"/>
</dbReference>
<dbReference type="Gene3D" id="3.40.50.180">
    <property type="entry name" value="Methylesterase CheB, C-terminal domain"/>
    <property type="match status" value="1"/>
</dbReference>
<dbReference type="InterPro" id="IPR029063">
    <property type="entry name" value="SAM-dependent_MTases_sf"/>
</dbReference>
<keyword evidence="6" id="KW-0378">Hydrolase</keyword>
<proteinExistence type="predicted"/>
<dbReference type="GO" id="GO:0008984">
    <property type="term" value="F:protein-glutamate methylesterase activity"/>
    <property type="evidence" value="ECO:0007669"/>
    <property type="project" value="InterPro"/>
</dbReference>
<dbReference type="Gene3D" id="1.10.155.10">
    <property type="entry name" value="Chemotaxis receptor methyltransferase CheR, N-terminal domain"/>
    <property type="match status" value="1"/>
</dbReference>
<sequence length="1511" mass="169398">MTDPGPMSKPENTEYTNLHPGKKPVPIVAIGGSAGGQQAMSELLSYLPADTGLAYVYIQHLSPDYDSKLDSILSVKTSMQVYEAVHLMPVEPNHLYIIPPGKAMEVIDGVLVLTPRKPKPEPNLPVDQFFLSLAKRQKDGAIGIVLSGMASDGTLGLKAIKVAGGITIAQDETAAFQSMPQSAIMEGVVDMVLPPQEIATELSRLSNHADIFKLTSESSEVVQDDNDKEDLKKILAFVKSATGVDFTHYKKTTIRRRIIRRMLLYKLETLSEYIAHLKKNPTEAGVLFNDLLINVTDFFRDPQTMDHVKKHILPLISQGKSTSEAVRIWVAGCSTGQEAYSMAIMMLEVLGDRAASVPVQIFATDLSDTAIAKARLGIFAKSELTDVSPTRLDRYFSKVDDHYRVNKLVRDLCVFAPHNLLSDPPFSRMDLISCRNLLIYLDDELQKKVFATFHYALKPDGYLLLGKSESVGSSPTYFAQIEKTQKIFVRKNNAQTKIPLDMAFKSNTPVVPIKALTTKTTELVTVGDLDKLVDNLLLSQYVPASVVIDQDLEIIQFRGVTTPFLQHSAGKASLNLSKMAHPSLVFELRNIVHKARKSAERQRKNGLEISYPDKPIYVNIEAVPITNPANQQLFLVLFEQINENVAAASNFEDNGQRNRQLEAELTALRQDMHSIVEEQEASNEELQSANEEIVSSNEELQSINEELETSKEEIESANEELQTINQELQTRNDQLTESYEYSEAILSTINEATLVLDEQLRIKNANHAFYRNFLTDADRTEGQLIYELGNRQLDFPEIRHLLHQVGTYNAVVSGLEVTVRISANEQRTMVIHARKLTLHQQQITLLGFEDITVHRREQRLLNERKQWFEKLVDNAPAMIWVCQADGKINFLNKAWVKFTGRPFAENEAIFYGAVHPDDLQAYQVTFAKNLEQQTEFSFEYRLRRSDGEYRWILENASPIFSADESFAGYTGSGVDIHLQKTLTEQLNEHVDEKTAELSDANQKLAWTADRLQSVLNGVPASVTLMEPVYNDDGHVTDFTTSVFNDKTLEFTRQNSEQIQNKTLLEVIPVLKDAGLFDRYVQVLQTGQAAYEEFSIEHLTLAFFITRQVDKTGIVVTVLDITARKQAEIKLTEVAASLQAVLDSSPASIAFFKAVYSEDRQPIDFMLVVCNQKFSSDFGKPVSELIGMLASGLLSLQHQQEMLQVYLTRAPFYEEHLLEGSPKWLATSMTRHDHGIAITELDITLFKESSFQQTKLIKQLQGSNEMIESLATMKEYVQQRGAFLRSSFHDLRGSFGIIVGATSLFNMMDTQQERERILDMLQRNLMQVSAMMNQMLDYARLESGEEKLHIDSFNAGSLLTELCAGSEQLALEKGLSLQFDGPADLFVEGDDVKVRRIAQNLILNALKYTTEGSVNVSWQALGHENGQVRSWKFVVTDTGPGLPEGLLTKMDGKESVVSGPDSQPNTEGHGEGIGLFIIKRLCELLKAKLEIKSKPGVGTTFTVTFPLTYWIK</sequence>
<dbReference type="GO" id="GO:0006935">
    <property type="term" value="P:chemotaxis"/>
    <property type="evidence" value="ECO:0007669"/>
    <property type="project" value="UniProtKB-UniRule"/>
</dbReference>
<dbReference type="PANTHER" id="PTHR24422">
    <property type="entry name" value="CHEMOTAXIS PROTEIN METHYLTRANSFERASE"/>
    <property type="match status" value="1"/>
</dbReference>
<dbReference type="InterPro" id="IPR001610">
    <property type="entry name" value="PAC"/>
</dbReference>
<name>A0A1T5HBF1_9BACT</name>
<keyword evidence="4" id="KW-0808">Transferase</keyword>
<dbReference type="InterPro" id="IPR003594">
    <property type="entry name" value="HATPase_dom"/>
</dbReference>
<dbReference type="InterPro" id="IPR003661">
    <property type="entry name" value="HisK_dim/P_dom"/>
</dbReference>
<evidence type="ECO:0000256" key="7">
    <source>
        <dbReference type="SAM" id="Coils"/>
    </source>
</evidence>
<dbReference type="GO" id="GO:0008983">
    <property type="term" value="F:protein-glutamate O-methyltransferase activity"/>
    <property type="evidence" value="ECO:0007669"/>
    <property type="project" value="UniProtKB-EC"/>
</dbReference>
<dbReference type="SUPFAM" id="SSF55785">
    <property type="entry name" value="PYP-like sensor domain (PAS domain)"/>
    <property type="match status" value="4"/>
</dbReference>
<feature type="active site" evidence="6">
    <location>
        <position position="33"/>
    </location>
</feature>
<dbReference type="InterPro" id="IPR013655">
    <property type="entry name" value="PAS_fold_3"/>
</dbReference>
<dbReference type="STRING" id="651661.SAMN05660293_05242"/>
<dbReference type="SUPFAM" id="SSF47384">
    <property type="entry name" value="Homodimeric domain of signal transducing histidine kinase"/>
    <property type="match status" value="1"/>
</dbReference>
<keyword evidence="15" id="KW-1185">Reference proteome</keyword>